<gene>
    <name evidence="2" type="ORF">EZ313_03235</name>
</gene>
<dbReference type="InterPro" id="IPR025421">
    <property type="entry name" value="DUF4148"/>
</dbReference>
<protein>
    <submittedName>
        <fullName evidence="2">DUF4148 domain-containing protein</fullName>
    </submittedName>
</protein>
<reference evidence="2 3" key="1">
    <citation type="submission" date="2019-03" db="EMBL/GenBank/DDBJ databases">
        <title>Ramlibacter henchirensis DSM 14656, whole genome shotgun sequence.</title>
        <authorList>
            <person name="Zhang X."/>
            <person name="Feng G."/>
            <person name="Zhu H."/>
        </authorList>
    </citation>
    <scope>NUCLEOTIDE SEQUENCE [LARGE SCALE GENOMIC DNA]</scope>
    <source>
        <strain evidence="2 3">DSM 14656</strain>
    </source>
</reference>
<accession>A0A4Z0C6H4</accession>
<evidence type="ECO:0000313" key="3">
    <source>
        <dbReference type="Proteomes" id="UP000298180"/>
    </source>
</evidence>
<organism evidence="2 3">
    <name type="scientific">Ramlibacter henchirensis</name>
    <dbReference type="NCBI Taxonomy" id="204072"/>
    <lineage>
        <taxon>Bacteria</taxon>
        <taxon>Pseudomonadati</taxon>
        <taxon>Pseudomonadota</taxon>
        <taxon>Betaproteobacteria</taxon>
        <taxon>Burkholderiales</taxon>
        <taxon>Comamonadaceae</taxon>
        <taxon>Ramlibacter</taxon>
    </lineage>
</organism>
<dbReference type="RefSeq" id="WP_135261771.1">
    <property type="nucleotide sequence ID" value="NZ_SMLM01000001.1"/>
</dbReference>
<dbReference type="OrthoDB" id="8911088at2"/>
<evidence type="ECO:0000256" key="1">
    <source>
        <dbReference type="SAM" id="SignalP"/>
    </source>
</evidence>
<evidence type="ECO:0000313" key="2">
    <source>
        <dbReference type="EMBL" id="TFZ05689.1"/>
    </source>
</evidence>
<dbReference type="AlphaFoldDB" id="A0A4Z0C6H4"/>
<feature type="signal peptide" evidence="1">
    <location>
        <begin position="1"/>
        <end position="20"/>
    </location>
</feature>
<keyword evidence="1" id="KW-0732">Signal</keyword>
<dbReference type="Pfam" id="PF13663">
    <property type="entry name" value="DUF4148"/>
    <property type="match status" value="1"/>
</dbReference>
<proteinExistence type="predicted"/>
<comment type="caution">
    <text evidence="2">The sequence shown here is derived from an EMBL/GenBank/DDBJ whole genome shotgun (WGS) entry which is preliminary data.</text>
</comment>
<dbReference type="EMBL" id="SMLM01000001">
    <property type="protein sequence ID" value="TFZ05689.1"/>
    <property type="molecule type" value="Genomic_DNA"/>
</dbReference>
<feature type="chain" id="PRO_5021449444" evidence="1">
    <location>
        <begin position="21"/>
        <end position="117"/>
    </location>
</feature>
<sequence>MNRKSLIALAFAASATAAFADDITIDPHTFVSTASRAEIQAELAAFEASGRDPWARQYNPLADFESQRSREEVKAEYVQARDRVAAFTGEDSGSAYLAGQPDAVSATTVAGDARNPS</sequence>
<keyword evidence="3" id="KW-1185">Reference proteome</keyword>
<name>A0A4Z0C6H4_9BURK</name>
<dbReference type="Proteomes" id="UP000298180">
    <property type="component" value="Unassembled WGS sequence"/>
</dbReference>